<name>A0ABV2SD64_9GAMM</name>
<sequence length="331" mass="37852">MKLQKRFGYSRDAACIKASKALLGEFVYQGRLTSMLEEIQQGSSLAEQFMALLYEAEESARRHQDESSKKKQKERESVVDKLYESILSLPAEEFPDTATDPQIFAFTDENEPNLLLSPVTHTGMMSEINLRLKECHSWLSTWMVTGTGNDRNTYGDLVSDSGGWLRVLRSVPPIERRGEFGKLVNQLGSTGHLYSFSRITTFFTKFSTAYVDEETGEQKRWTSFRQNQVLENQAEKITASIFSSYRKLNFYLSVGRCIPKRCQHVIDQNEAQDYLIEKGVNTAKAINVVIDELMPLVVCHINSLIPRDGLPFTEHQQEVIRNAIIGYFRQH</sequence>
<reference evidence="1 2" key="1">
    <citation type="submission" date="2024-06" db="EMBL/GenBank/DDBJ databases">
        <title>Genomic Encyclopedia of Type Strains, Phase V (KMG-V): Genome sequencing to study the core and pangenomes of soil and plant-associated prokaryotes.</title>
        <authorList>
            <person name="Whitman W."/>
        </authorList>
    </citation>
    <scope>NUCLEOTIDE SEQUENCE [LARGE SCALE GENOMIC DNA]</scope>
    <source>
        <strain evidence="1 2">NE40</strain>
    </source>
</reference>
<dbReference type="RefSeq" id="WP_354010102.1">
    <property type="nucleotide sequence ID" value="NZ_JBEWTA010000001.1"/>
</dbReference>
<protein>
    <submittedName>
        <fullName evidence="1">Uncharacterized protein</fullName>
    </submittedName>
</protein>
<proteinExistence type="predicted"/>
<gene>
    <name evidence="1" type="ORF">V5J35_000903</name>
</gene>
<keyword evidence="2" id="KW-1185">Reference proteome</keyword>
<accession>A0ABV2SD64</accession>
<evidence type="ECO:0000313" key="2">
    <source>
        <dbReference type="Proteomes" id="UP001549366"/>
    </source>
</evidence>
<comment type="caution">
    <text evidence="1">The sequence shown here is derived from an EMBL/GenBank/DDBJ whole genome shotgun (WGS) entry which is preliminary data.</text>
</comment>
<dbReference type="Proteomes" id="UP001549366">
    <property type="component" value="Unassembled WGS sequence"/>
</dbReference>
<organism evidence="1 2">
    <name type="scientific">Endozoicomonas lisbonensis</name>
    <dbReference type="NCBI Taxonomy" id="3120522"/>
    <lineage>
        <taxon>Bacteria</taxon>
        <taxon>Pseudomonadati</taxon>
        <taxon>Pseudomonadota</taxon>
        <taxon>Gammaproteobacteria</taxon>
        <taxon>Oceanospirillales</taxon>
        <taxon>Endozoicomonadaceae</taxon>
        <taxon>Endozoicomonas</taxon>
    </lineage>
</organism>
<evidence type="ECO:0000313" key="1">
    <source>
        <dbReference type="EMBL" id="MET4755711.1"/>
    </source>
</evidence>
<dbReference type="EMBL" id="JBEWTB010000002">
    <property type="protein sequence ID" value="MET4755711.1"/>
    <property type="molecule type" value="Genomic_DNA"/>
</dbReference>